<feature type="region of interest" description="Disordered" evidence="1">
    <location>
        <begin position="247"/>
        <end position="292"/>
    </location>
</feature>
<reference evidence="3" key="1">
    <citation type="submission" date="2020-01" db="EMBL/GenBank/DDBJ databases">
        <authorList>
            <consortium name="DOE Joint Genome Institute"/>
            <person name="Haridas S."/>
            <person name="Albert R."/>
            <person name="Binder M."/>
            <person name="Bloem J."/>
            <person name="Labutti K."/>
            <person name="Salamov A."/>
            <person name="Andreopoulos B."/>
            <person name="Baker S.E."/>
            <person name="Barry K."/>
            <person name="Bills G."/>
            <person name="Bluhm B.H."/>
            <person name="Cannon C."/>
            <person name="Castanera R."/>
            <person name="Culley D.E."/>
            <person name="Daum C."/>
            <person name="Ezra D."/>
            <person name="Gonzalez J.B."/>
            <person name="Henrissat B."/>
            <person name="Kuo A."/>
            <person name="Liang C."/>
            <person name="Lipzen A."/>
            <person name="Lutzoni F."/>
            <person name="Magnuson J."/>
            <person name="Mondo S."/>
            <person name="Nolan M."/>
            <person name="Ohm R."/>
            <person name="Pangilinan J."/>
            <person name="Park H.-J."/>
            <person name="Ramirez L."/>
            <person name="Alfaro M."/>
            <person name="Sun H."/>
            <person name="Tritt A."/>
            <person name="Yoshinaga Y."/>
            <person name="Zwiers L.-H."/>
            <person name="Turgeon B.G."/>
            <person name="Goodwin S.B."/>
            <person name="Spatafora J.W."/>
            <person name="Crous P.W."/>
            <person name="Grigoriev I.V."/>
        </authorList>
    </citation>
    <scope>NUCLEOTIDE SEQUENCE</scope>
    <source>
        <strain evidence="3">P77</strain>
    </source>
</reference>
<feature type="domain" description="DUF7707" evidence="2">
    <location>
        <begin position="147"/>
        <end position="252"/>
    </location>
</feature>
<feature type="compositionally biased region" description="Low complexity" evidence="1">
    <location>
        <begin position="263"/>
        <end position="292"/>
    </location>
</feature>
<keyword evidence="4" id="KW-1185">Reference proteome</keyword>
<dbReference type="EMBL" id="ML975250">
    <property type="protein sequence ID" value="KAF1838621.1"/>
    <property type="molecule type" value="Genomic_DNA"/>
</dbReference>
<protein>
    <recommendedName>
        <fullName evidence="2">DUF7707 domain-containing protein</fullName>
    </recommendedName>
</protein>
<gene>
    <name evidence="3" type="ORF">BDW02DRAFT_576116</name>
</gene>
<dbReference type="InterPro" id="IPR056124">
    <property type="entry name" value="DUF7707"/>
</dbReference>
<dbReference type="OrthoDB" id="2121879at2759"/>
<evidence type="ECO:0000313" key="4">
    <source>
        <dbReference type="Proteomes" id="UP000800040"/>
    </source>
</evidence>
<evidence type="ECO:0000256" key="1">
    <source>
        <dbReference type="SAM" id="MobiDB-lite"/>
    </source>
</evidence>
<dbReference type="Proteomes" id="UP000800040">
    <property type="component" value="Unassembled WGS sequence"/>
</dbReference>
<sequence length="321" mass="33858">MARVVAQVLPSAGFYIRRVAGLWPYFVLEVRCTRHGINGSEVKKLGQMSNFPADGSREVAHTQWQAPAASVVSHARAREHIFLPSPAPPASSVRSTKPSIKSRCIDTLLPSTRMLYSTIAVAAAAFVGLASAQNDTSSYNTPIPCCSLDVGQISQDLRVTWCQANENTCRELCGGPGKLASNGNDCNSETLEYECMCSDETDKHDDLADYEQSVPGQMCRAWFMACNEAAGDDADVLDACERAEENECGDLKTEDATEAGNEDSASASSSATPSATNTDSPSGTQSEAATDPTGTGAAANLVGYGTPALVGGFLAMFGFVL</sequence>
<organism evidence="3 4">
    <name type="scientific">Decorospora gaudefroyi</name>
    <dbReference type="NCBI Taxonomy" id="184978"/>
    <lineage>
        <taxon>Eukaryota</taxon>
        <taxon>Fungi</taxon>
        <taxon>Dikarya</taxon>
        <taxon>Ascomycota</taxon>
        <taxon>Pezizomycotina</taxon>
        <taxon>Dothideomycetes</taxon>
        <taxon>Pleosporomycetidae</taxon>
        <taxon>Pleosporales</taxon>
        <taxon>Pleosporineae</taxon>
        <taxon>Pleosporaceae</taxon>
        <taxon>Decorospora</taxon>
    </lineage>
</organism>
<proteinExistence type="predicted"/>
<evidence type="ECO:0000259" key="2">
    <source>
        <dbReference type="Pfam" id="PF24808"/>
    </source>
</evidence>
<dbReference type="AlphaFoldDB" id="A0A6A5KTL6"/>
<accession>A0A6A5KTL6</accession>
<name>A0A6A5KTL6_9PLEO</name>
<dbReference type="Pfam" id="PF24808">
    <property type="entry name" value="DUF7707"/>
    <property type="match status" value="1"/>
</dbReference>
<dbReference type="PANTHER" id="PTHR38118:SF2">
    <property type="entry name" value="CDP-ALCOHOL PHOSPHATIDYLTRANSFERASE PROTEIN"/>
    <property type="match status" value="1"/>
</dbReference>
<evidence type="ECO:0000313" key="3">
    <source>
        <dbReference type="EMBL" id="KAF1838621.1"/>
    </source>
</evidence>
<dbReference type="PANTHER" id="PTHR38118">
    <property type="entry name" value="ANCHORED CELL WALL PROTEIN 11-RELATED"/>
    <property type="match status" value="1"/>
</dbReference>